<feature type="domain" description="EF-hand" evidence="8">
    <location>
        <begin position="151"/>
        <end position="186"/>
    </location>
</feature>
<dbReference type="InterPro" id="IPR028846">
    <property type="entry name" value="Recoverin"/>
</dbReference>
<dbReference type="PROSITE" id="PS50222">
    <property type="entry name" value="EF_HAND_2"/>
    <property type="match status" value="2"/>
</dbReference>
<evidence type="ECO:0000256" key="5">
    <source>
        <dbReference type="ARBA" id="ARBA00022837"/>
    </source>
</evidence>
<evidence type="ECO:0000313" key="10">
    <source>
        <dbReference type="Proteomes" id="UP001642464"/>
    </source>
</evidence>
<dbReference type="InterPro" id="IPR018247">
    <property type="entry name" value="EF_Hand_1_Ca_BS"/>
</dbReference>
<evidence type="ECO:0000259" key="8">
    <source>
        <dbReference type="PROSITE" id="PS50222"/>
    </source>
</evidence>
<feature type="domain" description="EF-hand" evidence="8">
    <location>
        <begin position="115"/>
        <end position="150"/>
    </location>
</feature>
<dbReference type="InterPro" id="IPR057368">
    <property type="entry name" value="USP32_N"/>
</dbReference>
<evidence type="ECO:0000256" key="7">
    <source>
        <dbReference type="SAM" id="MobiDB-lite"/>
    </source>
</evidence>
<dbReference type="InterPro" id="IPR002048">
    <property type="entry name" value="EF_hand_dom"/>
</dbReference>
<keyword evidence="6" id="KW-0449">Lipoprotein</keyword>
<dbReference type="Pfam" id="PF25265">
    <property type="entry name" value="USP32_N"/>
    <property type="match status" value="1"/>
</dbReference>
<dbReference type="PROSITE" id="PS00018">
    <property type="entry name" value="EF_HAND_1"/>
    <property type="match status" value="1"/>
</dbReference>
<keyword evidence="4" id="KW-0677">Repeat</keyword>
<reference evidence="9 10" key="1">
    <citation type="submission" date="2024-02" db="EMBL/GenBank/DDBJ databases">
        <authorList>
            <person name="Chen Y."/>
            <person name="Shah S."/>
            <person name="Dougan E. K."/>
            <person name="Thang M."/>
            <person name="Chan C."/>
        </authorList>
    </citation>
    <scope>NUCLEOTIDE SEQUENCE [LARGE SCALE GENOMIC DNA]</scope>
</reference>
<dbReference type="EMBL" id="CAXAMM010020891">
    <property type="protein sequence ID" value="CAK9048935.1"/>
    <property type="molecule type" value="Genomic_DNA"/>
</dbReference>
<keyword evidence="10" id="KW-1185">Reference proteome</keyword>
<dbReference type="PRINTS" id="PR00450">
    <property type="entry name" value="RECOVERIN"/>
</dbReference>
<evidence type="ECO:0000256" key="4">
    <source>
        <dbReference type="ARBA" id="ARBA00022737"/>
    </source>
</evidence>
<dbReference type="PANTHER" id="PTHR23055">
    <property type="entry name" value="CALCIUM BINDING PROTEINS"/>
    <property type="match status" value="1"/>
</dbReference>
<evidence type="ECO:0000313" key="9">
    <source>
        <dbReference type="EMBL" id="CAK9048935.1"/>
    </source>
</evidence>
<dbReference type="PANTHER" id="PTHR23055:SF178">
    <property type="entry name" value="NEUROCALCIN HOMOLOG"/>
    <property type="match status" value="1"/>
</dbReference>
<feature type="region of interest" description="Disordered" evidence="7">
    <location>
        <begin position="1"/>
        <end position="30"/>
    </location>
</feature>
<evidence type="ECO:0000256" key="2">
    <source>
        <dbReference type="ARBA" id="ARBA00022707"/>
    </source>
</evidence>
<accession>A0ABP0MFK8</accession>
<keyword evidence="5" id="KW-0106">Calcium</keyword>
<dbReference type="SMART" id="SM00054">
    <property type="entry name" value="EFh"/>
    <property type="match status" value="2"/>
</dbReference>
<evidence type="ECO:0000256" key="6">
    <source>
        <dbReference type="ARBA" id="ARBA00023288"/>
    </source>
</evidence>
<comment type="caution">
    <text evidence="9">The sequence shown here is derived from an EMBL/GenBank/DDBJ whole genome shotgun (WGS) entry which is preliminary data.</text>
</comment>
<dbReference type="InterPro" id="IPR011992">
    <property type="entry name" value="EF-hand-dom_pair"/>
</dbReference>
<dbReference type="Proteomes" id="UP001642464">
    <property type="component" value="Unassembled WGS sequence"/>
</dbReference>
<keyword evidence="2" id="KW-0519">Myristate</keyword>
<comment type="similarity">
    <text evidence="1">Belongs to the recoverin family.</text>
</comment>
<evidence type="ECO:0000256" key="3">
    <source>
        <dbReference type="ARBA" id="ARBA00022723"/>
    </source>
</evidence>
<gene>
    <name evidence="9" type="ORF">SCF082_LOCUS27191</name>
</gene>
<sequence length="265" mass="29661">MDQRMEGGAPEAPEVPPEAEEAEQSAEIPEIQQAYDAMFEDQSSDDEDLVVGAHRISCRWVRAAANAVAKKMMMVAALGSEEVAKIEEGFNRLSVRGELRPSEFRTGFLNCAGPVPEALAEALFNCFDSNSSGTLDVQQFVCGVAVIWKGRPEQKLRLLFMVYDTDKDQRLSDRDLKRFAHALSDGRGRETAEAAVNSALKELLAGHSVVNYEKFEHWARQHVDSPLVDWIFSLEQRVKAEDEEAASWRMRPALDRSNSVQDNMK</sequence>
<dbReference type="Gene3D" id="1.10.238.10">
    <property type="entry name" value="EF-hand"/>
    <property type="match status" value="1"/>
</dbReference>
<organism evidence="9 10">
    <name type="scientific">Durusdinium trenchii</name>
    <dbReference type="NCBI Taxonomy" id="1381693"/>
    <lineage>
        <taxon>Eukaryota</taxon>
        <taxon>Sar</taxon>
        <taxon>Alveolata</taxon>
        <taxon>Dinophyceae</taxon>
        <taxon>Suessiales</taxon>
        <taxon>Symbiodiniaceae</taxon>
        <taxon>Durusdinium</taxon>
    </lineage>
</organism>
<protein>
    <submittedName>
        <fullName evidence="9">Calcineurin subunit B (Calcineurin regulatory subunit) (Protein phosphatase 2B regulatory subunit)</fullName>
    </submittedName>
</protein>
<proteinExistence type="inferred from homology"/>
<name>A0ABP0MFK8_9DINO</name>
<dbReference type="SUPFAM" id="SSF47473">
    <property type="entry name" value="EF-hand"/>
    <property type="match status" value="1"/>
</dbReference>
<evidence type="ECO:0000256" key="1">
    <source>
        <dbReference type="ARBA" id="ARBA00006049"/>
    </source>
</evidence>
<feature type="compositionally biased region" description="Low complexity" evidence="7">
    <location>
        <begin position="1"/>
        <end position="12"/>
    </location>
</feature>
<keyword evidence="3" id="KW-0479">Metal-binding</keyword>